<dbReference type="PROSITE" id="PS50109">
    <property type="entry name" value="HIS_KIN"/>
    <property type="match status" value="1"/>
</dbReference>
<dbReference type="InterPro" id="IPR050428">
    <property type="entry name" value="TCS_sensor_his_kinase"/>
</dbReference>
<feature type="transmembrane region" description="Helical" evidence="11">
    <location>
        <begin position="152"/>
        <end position="171"/>
    </location>
</feature>
<comment type="caution">
    <text evidence="14">The sequence shown here is derived from an EMBL/GenBank/DDBJ whole genome shotgun (WGS) entry which is preliminary data.</text>
</comment>
<evidence type="ECO:0000256" key="5">
    <source>
        <dbReference type="ARBA" id="ARBA00022679"/>
    </source>
</evidence>
<evidence type="ECO:0000256" key="4">
    <source>
        <dbReference type="ARBA" id="ARBA00022553"/>
    </source>
</evidence>
<evidence type="ECO:0000259" key="13">
    <source>
        <dbReference type="PROSITE" id="PS50885"/>
    </source>
</evidence>
<dbReference type="GO" id="GO:0004673">
    <property type="term" value="F:protein histidine kinase activity"/>
    <property type="evidence" value="ECO:0007669"/>
    <property type="project" value="UniProtKB-EC"/>
</dbReference>
<dbReference type="SMART" id="SM00387">
    <property type="entry name" value="HATPase_c"/>
    <property type="match status" value="1"/>
</dbReference>
<feature type="domain" description="Histidine kinase" evidence="12">
    <location>
        <begin position="231"/>
        <end position="439"/>
    </location>
</feature>
<evidence type="ECO:0000256" key="9">
    <source>
        <dbReference type="ARBA" id="ARBA00023012"/>
    </source>
</evidence>
<dbReference type="SUPFAM" id="SSF55874">
    <property type="entry name" value="ATPase domain of HSP90 chaperone/DNA topoisomerase II/histidine kinase"/>
    <property type="match status" value="1"/>
</dbReference>
<dbReference type="Proteomes" id="UP000609531">
    <property type="component" value="Unassembled WGS sequence"/>
</dbReference>
<evidence type="ECO:0000256" key="8">
    <source>
        <dbReference type="ARBA" id="ARBA00022989"/>
    </source>
</evidence>
<dbReference type="InterPro" id="IPR036890">
    <property type="entry name" value="HATPase_C_sf"/>
</dbReference>
<keyword evidence="8 11" id="KW-1133">Transmembrane helix</keyword>
<evidence type="ECO:0000313" key="14">
    <source>
        <dbReference type="EMBL" id="MBJ3774806.1"/>
    </source>
</evidence>
<keyword evidence="15" id="KW-1185">Reference proteome</keyword>
<accession>A0A934MGC0</accession>
<dbReference type="RefSeq" id="WP_198880700.1">
    <property type="nucleotide sequence ID" value="NZ_JAEKJA010000002.1"/>
</dbReference>
<evidence type="ECO:0000256" key="6">
    <source>
        <dbReference type="ARBA" id="ARBA00022692"/>
    </source>
</evidence>
<comment type="catalytic activity">
    <reaction evidence="1">
        <text>ATP + protein L-histidine = ADP + protein N-phospho-L-histidine.</text>
        <dbReference type="EC" id="2.7.13.3"/>
    </reaction>
</comment>
<keyword evidence="4" id="KW-0597">Phosphoprotein</keyword>
<comment type="subcellular location">
    <subcellularLocation>
        <location evidence="2">Membrane</location>
    </subcellularLocation>
</comment>
<dbReference type="PRINTS" id="PR00344">
    <property type="entry name" value="BCTRLSENSOR"/>
</dbReference>
<reference evidence="14" key="1">
    <citation type="submission" date="2020-12" db="EMBL/GenBank/DDBJ databases">
        <title>Bacterial taxonomy.</title>
        <authorList>
            <person name="Pan X."/>
        </authorList>
    </citation>
    <scope>NUCLEOTIDE SEQUENCE</scope>
    <source>
        <strain evidence="14">B2012</strain>
    </source>
</reference>
<gene>
    <name evidence="14" type="ORF">JCR33_03860</name>
</gene>
<dbReference type="Gene3D" id="3.30.565.10">
    <property type="entry name" value="Histidine kinase-like ATPase, C-terminal domain"/>
    <property type="match status" value="1"/>
</dbReference>
<dbReference type="Gene3D" id="1.10.287.130">
    <property type="match status" value="1"/>
</dbReference>
<dbReference type="Pfam" id="PF02518">
    <property type="entry name" value="HATPase_c"/>
    <property type="match status" value="1"/>
</dbReference>
<dbReference type="InterPro" id="IPR005467">
    <property type="entry name" value="His_kinase_dom"/>
</dbReference>
<feature type="domain" description="HAMP" evidence="13">
    <location>
        <begin position="172"/>
        <end position="223"/>
    </location>
</feature>
<protein>
    <recommendedName>
        <fullName evidence="3">histidine kinase</fullName>
        <ecNumber evidence="3">2.7.13.3</ecNumber>
    </recommendedName>
</protein>
<dbReference type="PANTHER" id="PTHR45436:SF5">
    <property type="entry name" value="SENSOR HISTIDINE KINASE TRCS"/>
    <property type="match status" value="1"/>
</dbReference>
<keyword evidence="6 11" id="KW-0812">Transmembrane</keyword>
<proteinExistence type="predicted"/>
<keyword evidence="5" id="KW-0808">Transferase</keyword>
<evidence type="ECO:0000256" key="1">
    <source>
        <dbReference type="ARBA" id="ARBA00000085"/>
    </source>
</evidence>
<dbReference type="PROSITE" id="PS50885">
    <property type="entry name" value="HAMP"/>
    <property type="match status" value="1"/>
</dbReference>
<keyword evidence="9" id="KW-0902">Two-component regulatory system</keyword>
<sequence>MALVAAGLILGSAFRESVEKRFDDTLNVYLSMLIGQLADMIGDGLASTPPDLDEPRFVLPLSGWYWMVVDADSSDVLQTSESLAGDAFPIPETLRTASPGSLLQSYVEGPTGEPLRIVGRRVAFGDGRWFLVVVGGAAAEIEADTARFTQRLALFLGLFAVIMVTTTLMLWRVSLRPLRRLGNELQAVREGRARHVSERLPLEIAPVAEALNMLIDSNQATLERARQHVGNLAHALKTPISVLVNDAGTDEAPLARSVREQTQTMQRQVRYYLERAQMAARDRVIGTVTDVAPTLERLHRAMARLGERRGLTIHLDFGEPVRFAGEQQDLEEIVGNLVDNALKWASCEVVIDVRAVPAGEAGQGTHRLFQIAIDDDGVGLSDADCVAVLSRGKRLDQSKPGSGLGLSIVAELVELYGGSLVLSRSAMGGLRVVTQLPRA</sequence>
<evidence type="ECO:0000256" key="2">
    <source>
        <dbReference type="ARBA" id="ARBA00004370"/>
    </source>
</evidence>
<evidence type="ECO:0000256" key="11">
    <source>
        <dbReference type="SAM" id="Phobius"/>
    </source>
</evidence>
<dbReference type="PANTHER" id="PTHR45436">
    <property type="entry name" value="SENSOR HISTIDINE KINASE YKOH"/>
    <property type="match status" value="1"/>
</dbReference>
<dbReference type="EC" id="2.7.13.3" evidence="3"/>
<keyword evidence="10 11" id="KW-0472">Membrane</keyword>
<dbReference type="GO" id="GO:0005886">
    <property type="term" value="C:plasma membrane"/>
    <property type="evidence" value="ECO:0007669"/>
    <property type="project" value="TreeGrafter"/>
</dbReference>
<dbReference type="InterPro" id="IPR003660">
    <property type="entry name" value="HAMP_dom"/>
</dbReference>
<dbReference type="EMBL" id="JAEKJA010000002">
    <property type="protein sequence ID" value="MBJ3774806.1"/>
    <property type="molecule type" value="Genomic_DNA"/>
</dbReference>
<dbReference type="AlphaFoldDB" id="A0A934MGC0"/>
<organism evidence="14 15">
    <name type="scientific">Acuticoccus mangrovi</name>
    <dbReference type="NCBI Taxonomy" id="2796142"/>
    <lineage>
        <taxon>Bacteria</taxon>
        <taxon>Pseudomonadati</taxon>
        <taxon>Pseudomonadota</taxon>
        <taxon>Alphaproteobacteria</taxon>
        <taxon>Hyphomicrobiales</taxon>
        <taxon>Amorphaceae</taxon>
        <taxon>Acuticoccus</taxon>
    </lineage>
</organism>
<dbReference type="GO" id="GO:0000160">
    <property type="term" value="P:phosphorelay signal transduction system"/>
    <property type="evidence" value="ECO:0007669"/>
    <property type="project" value="UniProtKB-KW"/>
</dbReference>
<evidence type="ECO:0000256" key="7">
    <source>
        <dbReference type="ARBA" id="ARBA00022777"/>
    </source>
</evidence>
<evidence type="ECO:0000313" key="15">
    <source>
        <dbReference type="Proteomes" id="UP000609531"/>
    </source>
</evidence>
<evidence type="ECO:0000256" key="3">
    <source>
        <dbReference type="ARBA" id="ARBA00012438"/>
    </source>
</evidence>
<dbReference type="InterPro" id="IPR003594">
    <property type="entry name" value="HATPase_dom"/>
</dbReference>
<dbReference type="InterPro" id="IPR004358">
    <property type="entry name" value="Sig_transdc_His_kin-like_C"/>
</dbReference>
<name>A0A934MGC0_9HYPH</name>
<evidence type="ECO:0000256" key="10">
    <source>
        <dbReference type="ARBA" id="ARBA00023136"/>
    </source>
</evidence>
<evidence type="ECO:0000259" key="12">
    <source>
        <dbReference type="PROSITE" id="PS50109"/>
    </source>
</evidence>
<keyword evidence="7 14" id="KW-0418">Kinase</keyword>